<name>A0ABU1BLT8_9BURK</name>
<dbReference type="InterPro" id="IPR000620">
    <property type="entry name" value="EamA_dom"/>
</dbReference>
<feature type="transmembrane region" description="Helical" evidence="6">
    <location>
        <begin position="75"/>
        <end position="94"/>
    </location>
</feature>
<keyword evidence="9" id="KW-1185">Reference proteome</keyword>
<evidence type="ECO:0000256" key="1">
    <source>
        <dbReference type="ARBA" id="ARBA00004141"/>
    </source>
</evidence>
<dbReference type="Proteomes" id="UP001225596">
    <property type="component" value="Unassembled WGS sequence"/>
</dbReference>
<keyword evidence="5 6" id="KW-0472">Membrane</keyword>
<keyword evidence="4 6" id="KW-1133">Transmembrane helix</keyword>
<dbReference type="Pfam" id="PF00892">
    <property type="entry name" value="EamA"/>
    <property type="match status" value="2"/>
</dbReference>
<evidence type="ECO:0000256" key="5">
    <source>
        <dbReference type="ARBA" id="ARBA00023136"/>
    </source>
</evidence>
<feature type="transmembrane region" description="Helical" evidence="6">
    <location>
        <begin position="100"/>
        <end position="117"/>
    </location>
</feature>
<comment type="caution">
    <text evidence="8">The sequence shown here is derived from an EMBL/GenBank/DDBJ whole genome shotgun (WGS) entry which is preliminary data.</text>
</comment>
<evidence type="ECO:0000313" key="8">
    <source>
        <dbReference type="EMBL" id="MDQ9169961.1"/>
    </source>
</evidence>
<dbReference type="PANTHER" id="PTHR32322">
    <property type="entry name" value="INNER MEMBRANE TRANSPORTER"/>
    <property type="match status" value="1"/>
</dbReference>
<feature type="transmembrane region" description="Helical" evidence="6">
    <location>
        <begin position="124"/>
        <end position="142"/>
    </location>
</feature>
<reference evidence="8 9" key="1">
    <citation type="submission" date="2023-08" db="EMBL/GenBank/DDBJ databases">
        <title>Oxalobacteraceae gen .nov., isolated from river sludge outside the plant.</title>
        <authorList>
            <person name="Zhao S.Y."/>
        </authorList>
    </citation>
    <scope>NUCLEOTIDE SEQUENCE [LARGE SCALE GENOMIC DNA]</scope>
    <source>
        <strain evidence="8 9">R-40</strain>
    </source>
</reference>
<feature type="transmembrane region" description="Helical" evidence="6">
    <location>
        <begin position="148"/>
        <end position="171"/>
    </location>
</feature>
<organism evidence="8 9">
    <name type="scientific">Keguizhuia sedimenti</name>
    <dbReference type="NCBI Taxonomy" id="3064264"/>
    <lineage>
        <taxon>Bacteria</taxon>
        <taxon>Pseudomonadati</taxon>
        <taxon>Pseudomonadota</taxon>
        <taxon>Betaproteobacteria</taxon>
        <taxon>Burkholderiales</taxon>
        <taxon>Oxalobacteraceae</taxon>
        <taxon>Keguizhuia</taxon>
    </lineage>
</organism>
<gene>
    <name evidence="8" type="ORF">Q8A64_06000</name>
</gene>
<feature type="transmembrane region" description="Helical" evidence="6">
    <location>
        <begin position="218"/>
        <end position="236"/>
    </location>
</feature>
<feature type="transmembrane region" description="Helical" evidence="6">
    <location>
        <begin position="36"/>
        <end position="54"/>
    </location>
</feature>
<dbReference type="PANTHER" id="PTHR32322:SF2">
    <property type="entry name" value="EAMA DOMAIN-CONTAINING PROTEIN"/>
    <property type="match status" value="1"/>
</dbReference>
<evidence type="ECO:0000256" key="6">
    <source>
        <dbReference type="SAM" id="Phobius"/>
    </source>
</evidence>
<evidence type="ECO:0000313" key="9">
    <source>
        <dbReference type="Proteomes" id="UP001225596"/>
    </source>
</evidence>
<feature type="transmembrane region" description="Helical" evidence="6">
    <location>
        <begin position="270"/>
        <end position="288"/>
    </location>
</feature>
<dbReference type="InterPro" id="IPR050638">
    <property type="entry name" value="AA-Vitamin_Transporters"/>
</dbReference>
<evidence type="ECO:0000256" key="3">
    <source>
        <dbReference type="ARBA" id="ARBA00022692"/>
    </source>
</evidence>
<evidence type="ECO:0000259" key="7">
    <source>
        <dbReference type="Pfam" id="PF00892"/>
    </source>
</evidence>
<evidence type="ECO:0000256" key="2">
    <source>
        <dbReference type="ARBA" id="ARBA00007362"/>
    </source>
</evidence>
<protein>
    <submittedName>
        <fullName evidence="8">DMT family transporter</fullName>
    </submittedName>
</protein>
<comment type="similarity">
    <text evidence="2">Belongs to the EamA transporter family.</text>
</comment>
<feature type="domain" description="EamA" evidence="7">
    <location>
        <begin position="10"/>
        <end position="140"/>
    </location>
</feature>
<proteinExistence type="inferred from homology"/>
<keyword evidence="3 6" id="KW-0812">Transmembrane</keyword>
<dbReference type="EMBL" id="JAUYVH010000002">
    <property type="protein sequence ID" value="MDQ9169961.1"/>
    <property type="molecule type" value="Genomic_DNA"/>
</dbReference>
<dbReference type="InterPro" id="IPR037185">
    <property type="entry name" value="EmrE-like"/>
</dbReference>
<feature type="transmembrane region" description="Helical" evidence="6">
    <location>
        <begin position="183"/>
        <end position="206"/>
    </location>
</feature>
<dbReference type="SUPFAM" id="SSF103481">
    <property type="entry name" value="Multidrug resistance efflux transporter EmrE"/>
    <property type="match status" value="2"/>
</dbReference>
<evidence type="ECO:0000256" key="4">
    <source>
        <dbReference type="ARBA" id="ARBA00022989"/>
    </source>
</evidence>
<feature type="transmembrane region" description="Helical" evidence="6">
    <location>
        <begin position="243"/>
        <end position="264"/>
    </location>
</feature>
<comment type="subcellular location">
    <subcellularLocation>
        <location evidence="1">Membrane</location>
        <topology evidence="1">Multi-pass membrane protein</topology>
    </subcellularLocation>
</comment>
<feature type="domain" description="EamA" evidence="7">
    <location>
        <begin position="152"/>
        <end position="284"/>
    </location>
</feature>
<accession>A0ABU1BLT8</accession>
<sequence length="296" mass="32020">MASLSRKDWILLALLTLCWGINWPVMKIGVLDFPPLAFRTLCMAGSLPAIWLVARFQRVSLAIPPGQLKSVIKVTLPNMLVWHFFIIYGVKLLSSGRVAILGYTMPVWAVLFGLLFYGERISHVAWLGVGCALAGALLLLSAEVGTMAGQPLGSVLALIAAAGWGYGTVLLKRTQIDMPTLALTFWMIALAAIAMLAATVLFEIHLWRRPTPAETAAIIYNALIVFGFAHVVWFKLARTLPPVASSLSVMLIPVVGVFSGALLLGETPHWQDYAAMGLILIAMSSVLLKPKASDTI</sequence>
<dbReference type="RefSeq" id="WP_338435881.1">
    <property type="nucleotide sequence ID" value="NZ_JAUYVH010000002.1"/>
</dbReference>